<evidence type="ECO:0000259" key="9">
    <source>
        <dbReference type="PROSITE" id="PS51390"/>
    </source>
</evidence>
<dbReference type="PROSITE" id="PS50279">
    <property type="entry name" value="BPTI_KUNITZ_2"/>
    <property type="match status" value="1"/>
</dbReference>
<evidence type="ECO:0000259" key="6">
    <source>
        <dbReference type="PROSITE" id="PS50279"/>
    </source>
</evidence>
<dbReference type="SMART" id="SM00211">
    <property type="entry name" value="TY"/>
    <property type="match status" value="5"/>
</dbReference>
<dbReference type="Pfam" id="PF00014">
    <property type="entry name" value="Kunitz_BPTI"/>
    <property type="match status" value="1"/>
</dbReference>
<dbReference type="InterPro" id="IPR008197">
    <property type="entry name" value="WAP_dom"/>
</dbReference>
<dbReference type="InterPro" id="IPR011061">
    <property type="entry name" value="Hirudin/antistatin"/>
</dbReference>
<dbReference type="PANTHER" id="PTHR12352:SF31">
    <property type="entry name" value="PAPILIN-LIKE PROTEIN"/>
    <property type="match status" value="1"/>
</dbReference>
<feature type="disulfide bond" evidence="5">
    <location>
        <begin position="699"/>
        <end position="706"/>
    </location>
</feature>
<dbReference type="GO" id="GO:0005604">
    <property type="term" value="C:basement membrane"/>
    <property type="evidence" value="ECO:0007669"/>
    <property type="project" value="TreeGrafter"/>
</dbReference>
<dbReference type="PROSITE" id="PS00484">
    <property type="entry name" value="THYROGLOBULIN_1_1"/>
    <property type="match status" value="3"/>
</dbReference>
<evidence type="ECO:0000256" key="2">
    <source>
        <dbReference type="ARBA" id="ARBA00022525"/>
    </source>
</evidence>
<dbReference type="InterPro" id="IPR004094">
    <property type="entry name" value="Antistasin-like"/>
</dbReference>
<dbReference type="SUPFAM" id="SSF57262">
    <property type="entry name" value="Leech antihemostatic proteins"/>
    <property type="match status" value="3"/>
</dbReference>
<dbReference type="SUPFAM" id="SSF57362">
    <property type="entry name" value="BPTI-like"/>
    <property type="match status" value="1"/>
</dbReference>
<feature type="domain" description="Antistasin-like" evidence="8">
    <location>
        <begin position="337"/>
        <end position="362"/>
    </location>
</feature>
<feature type="disulfide bond" evidence="5">
    <location>
        <begin position="958"/>
        <end position="978"/>
    </location>
</feature>
<evidence type="ECO:0000256" key="4">
    <source>
        <dbReference type="ARBA" id="ARBA00023157"/>
    </source>
</evidence>
<comment type="subcellular location">
    <subcellularLocation>
        <location evidence="1">Secreted</location>
    </subcellularLocation>
</comment>
<dbReference type="InterPro" id="IPR028150">
    <property type="entry name" value="Lustrin_cystein"/>
</dbReference>
<evidence type="ECO:0000256" key="5">
    <source>
        <dbReference type="PROSITE-ProRule" id="PRU00500"/>
    </source>
</evidence>
<dbReference type="PRINTS" id="PR00759">
    <property type="entry name" value="BASICPTASE"/>
</dbReference>
<dbReference type="OrthoDB" id="406800at2759"/>
<comment type="caution">
    <text evidence="10">The sequence shown here is derived from an EMBL/GenBank/DDBJ whole genome shotgun (WGS) entry which is preliminary data.</text>
</comment>
<name>A0A0T6B5Y8_9SCAR</name>
<feature type="domain" description="BPTI/Kunitz inhibitor" evidence="6">
    <location>
        <begin position="853"/>
        <end position="908"/>
    </location>
</feature>
<dbReference type="InterPro" id="IPR002223">
    <property type="entry name" value="Kunitz_BPTI"/>
</dbReference>
<dbReference type="PROSITE" id="PS51252">
    <property type="entry name" value="ANTISTASIN"/>
    <property type="match status" value="4"/>
</dbReference>
<dbReference type="PROSITE" id="PS51162">
    <property type="entry name" value="THYROGLOBULIN_1_2"/>
    <property type="match status" value="5"/>
</dbReference>
<proteinExistence type="predicted"/>
<feature type="domain" description="Thyroglobulin type-1" evidence="7">
    <location>
        <begin position="911"/>
        <end position="978"/>
    </location>
</feature>
<feature type="disulfide bond" evidence="5">
    <location>
        <begin position="296"/>
        <end position="316"/>
    </location>
</feature>
<dbReference type="Proteomes" id="UP000051574">
    <property type="component" value="Unassembled WGS sequence"/>
</dbReference>
<feature type="domain" description="Thyroglobulin type-1" evidence="7">
    <location>
        <begin position="659"/>
        <end position="729"/>
    </location>
</feature>
<dbReference type="Pfam" id="PF02822">
    <property type="entry name" value="Antistasin"/>
    <property type="match status" value="4"/>
</dbReference>
<dbReference type="PROSITE" id="PS51390">
    <property type="entry name" value="WAP"/>
    <property type="match status" value="2"/>
</dbReference>
<dbReference type="Gene3D" id="4.10.75.10">
    <property type="entry name" value="Elafin-like"/>
    <property type="match status" value="2"/>
</dbReference>
<dbReference type="Pfam" id="PF14625">
    <property type="entry name" value="Lustrin_cystein"/>
    <property type="match status" value="3"/>
</dbReference>
<dbReference type="Pfam" id="PF00086">
    <property type="entry name" value="Thyroglobulin_1"/>
    <property type="match status" value="5"/>
</dbReference>
<feature type="domain" description="Antistasin-like" evidence="8">
    <location>
        <begin position="550"/>
        <end position="576"/>
    </location>
</feature>
<dbReference type="InterPro" id="IPR051950">
    <property type="entry name" value="Dev_reg/Prot_inhib"/>
</dbReference>
<dbReference type="Gene3D" id="4.10.800.10">
    <property type="entry name" value="Thyroglobulin type-1"/>
    <property type="match status" value="5"/>
</dbReference>
<feature type="domain" description="Antistasin-like" evidence="8">
    <location>
        <begin position="737"/>
        <end position="762"/>
    </location>
</feature>
<evidence type="ECO:0008006" key="12">
    <source>
        <dbReference type="Google" id="ProtNLM"/>
    </source>
</evidence>
<dbReference type="CDD" id="cd00109">
    <property type="entry name" value="Kunitz-type"/>
    <property type="match status" value="1"/>
</dbReference>
<feature type="domain" description="Antistasin-like" evidence="8">
    <location>
        <begin position="83"/>
        <end position="108"/>
    </location>
</feature>
<feature type="domain" description="WAP" evidence="9">
    <location>
        <begin position="200"/>
        <end position="247"/>
    </location>
</feature>
<dbReference type="InterPro" id="IPR020901">
    <property type="entry name" value="Prtase_inh_Kunz-CS"/>
</dbReference>
<comment type="caution">
    <text evidence="5">Lacks conserved residue(s) required for the propagation of feature annotation.</text>
</comment>
<keyword evidence="4 5" id="KW-1015">Disulfide bond</keyword>
<evidence type="ECO:0000259" key="7">
    <source>
        <dbReference type="PROSITE" id="PS51162"/>
    </source>
</evidence>
<reference evidence="10 11" key="1">
    <citation type="submission" date="2015-09" db="EMBL/GenBank/DDBJ databases">
        <title>Draft genome of the scarab beetle Oryctes borbonicus.</title>
        <authorList>
            <person name="Meyer J.M."/>
            <person name="Markov G.V."/>
            <person name="Baskaran P."/>
            <person name="Herrmann M."/>
            <person name="Sommer R.J."/>
            <person name="Roedelsperger C."/>
        </authorList>
    </citation>
    <scope>NUCLEOTIDE SEQUENCE [LARGE SCALE GENOMIC DNA]</scope>
    <source>
        <strain evidence="10">OB123</strain>
        <tissue evidence="10">Whole animal</tissue>
    </source>
</reference>
<gene>
    <name evidence="10" type="ORF">AMK59_3170</name>
</gene>
<feature type="domain" description="Thyroglobulin type-1" evidence="7">
    <location>
        <begin position="6"/>
        <end position="77"/>
    </location>
</feature>
<dbReference type="EMBL" id="LJIG01009715">
    <property type="protein sequence ID" value="KRT82525.1"/>
    <property type="molecule type" value="Genomic_DNA"/>
</dbReference>
<dbReference type="InterPro" id="IPR036880">
    <property type="entry name" value="Kunitz_BPTI_sf"/>
</dbReference>
<dbReference type="AlphaFoldDB" id="A0A0T6B5Y8"/>
<dbReference type="InterPro" id="IPR000716">
    <property type="entry name" value="Thyroglobulin_1"/>
</dbReference>
<keyword evidence="2" id="KW-0964">Secreted</keyword>
<organism evidence="10 11">
    <name type="scientific">Oryctes borbonicus</name>
    <dbReference type="NCBI Taxonomy" id="1629725"/>
    <lineage>
        <taxon>Eukaryota</taxon>
        <taxon>Metazoa</taxon>
        <taxon>Ecdysozoa</taxon>
        <taxon>Arthropoda</taxon>
        <taxon>Hexapoda</taxon>
        <taxon>Insecta</taxon>
        <taxon>Pterygota</taxon>
        <taxon>Neoptera</taxon>
        <taxon>Endopterygota</taxon>
        <taxon>Coleoptera</taxon>
        <taxon>Polyphaga</taxon>
        <taxon>Scarabaeiformia</taxon>
        <taxon>Scarabaeidae</taxon>
        <taxon>Dynastinae</taxon>
        <taxon>Oryctes</taxon>
    </lineage>
</organism>
<evidence type="ECO:0000313" key="10">
    <source>
        <dbReference type="EMBL" id="KRT82525.1"/>
    </source>
</evidence>
<dbReference type="Gene3D" id="4.10.410.10">
    <property type="entry name" value="Pancreatic trypsin inhibitor Kunitz domain"/>
    <property type="match status" value="1"/>
</dbReference>
<dbReference type="GO" id="GO:0007160">
    <property type="term" value="P:cell-matrix adhesion"/>
    <property type="evidence" value="ECO:0007669"/>
    <property type="project" value="TreeGrafter"/>
</dbReference>
<dbReference type="InterPro" id="IPR036645">
    <property type="entry name" value="Elafin-like_sf"/>
</dbReference>
<dbReference type="GO" id="GO:0005615">
    <property type="term" value="C:extracellular space"/>
    <property type="evidence" value="ECO:0007669"/>
    <property type="project" value="TreeGrafter"/>
</dbReference>
<feature type="domain" description="Thyroglobulin type-1" evidence="7">
    <location>
        <begin position="249"/>
        <end position="316"/>
    </location>
</feature>
<sequence length="1029" mass="113996">KELQVCSSCETLRQAASRRAKALGVDKKVVRMPRCSKNGGFEPIQCNNEIVSSCWCVDETGFELPGTRAPAAALVNCTEPKPCAAHTCRMFCPHGFSLAQDGCPLCRCRDPCEDIRCPDSLDCHLEELACSDPPCPPVPTCKRGRSLDNICPVGNPLRISDTVRPFLCGNEPSKPNCPPMYQCLVQKGNDYGVCCPASLKIQKTGICPARDEEILDCGVMCSHDLECPSIQKCCETEQCGLSCIHPRNVTECLHQKTLSELLAINEREGRGYIPQCSDDGQFEPKQCSRNNLVCWCVDRIGRKLRGSMGPIELVNCSLTDARSQVLGRSINNNGLQCEKRECAAICEYGFKLDEDGCPTCKCDDPCEGYTCPEDEECVTVKDTNCATMFCPTLPVCRPRALYTNPCQEGTPLTDDTKGIPISCVPEIDNGEACPRNYSCTEISGSMEAVCCPLKDEKIIKDIKIFENDLGRIQTMCEYLHSFSESMEGTRDGMVIAIPQPTCGAEGNFLPTQCNNNTCWCVDNFGTEIPRTRGEGNSTTDCKVVRDSIDCLDLTCRMGCDYGFILEEDTGCPTCQCRDPCTDISCRKDEQCQLVEVSCKDHYCPPVPACLPKKVGQCPYVVPTSSISCNFECNSDLVCNGSMRCCSNGCGTYCVEPLLLTACQHQRLLAEHQAHESGIPANRIYMPKCNTDGTFQTKQCNSGTQECWCVDSEGFEISQTRTRNGKAFDCENPPISLCPKQKCANNCEHGYELDSRGCRTCKCINPCSKLSCREDGETCRLVNVECVDLPCPPVAMCLPKKENPCLEGEPLKLGSMEEIVSCGPDAESCPSSHKCQLSPLGEYAVCCPKPRDVCFEGLDVGHCVDNEDVINETRYYFNAKSNKCEPFVYSGCEGNHNNFDTQHLCDVVCPVLSQCERLREKNQKQSERYKKPTFMPRCEPASGKWESVQCLDHVGVCWCVNPQGEPLKGTLTRGKKPECNFRQARNRARNRSDMDDDADLGNFDFSSYTTHNILAVSFRRINDATWRFWS</sequence>
<dbReference type="CDD" id="cd00191">
    <property type="entry name" value="TY"/>
    <property type="match status" value="5"/>
</dbReference>
<feature type="domain" description="Thyroglobulin type-1" evidence="7">
    <location>
        <begin position="473"/>
        <end position="541"/>
    </location>
</feature>
<evidence type="ECO:0000259" key="8">
    <source>
        <dbReference type="PROSITE" id="PS51252"/>
    </source>
</evidence>
<keyword evidence="11" id="KW-1185">Reference proteome</keyword>
<dbReference type="SMART" id="SM00217">
    <property type="entry name" value="WAP"/>
    <property type="match status" value="2"/>
</dbReference>
<protein>
    <recommendedName>
        <fullName evidence="12">Thyroglobulin type-1 domain-containing protein</fullName>
    </recommendedName>
</protein>
<dbReference type="InterPro" id="IPR006150">
    <property type="entry name" value="Cys_repeat_1"/>
</dbReference>
<dbReference type="PANTHER" id="PTHR12352">
    <property type="entry name" value="SECRETED MODULAR CALCIUM-BINDING PROTEIN"/>
    <property type="match status" value="1"/>
</dbReference>
<dbReference type="InterPro" id="IPR036857">
    <property type="entry name" value="Thyroglobulin_1_sf"/>
</dbReference>
<dbReference type="PROSITE" id="PS00280">
    <property type="entry name" value="BPTI_KUNITZ_1"/>
    <property type="match status" value="1"/>
</dbReference>
<dbReference type="SUPFAM" id="SSF57610">
    <property type="entry name" value="Thyroglobulin type-1 domain"/>
    <property type="match status" value="5"/>
</dbReference>
<feature type="disulfide bond" evidence="5">
    <location>
        <begin position="287"/>
        <end position="294"/>
    </location>
</feature>
<evidence type="ECO:0000256" key="3">
    <source>
        <dbReference type="ARBA" id="ARBA00022737"/>
    </source>
</evidence>
<evidence type="ECO:0000313" key="11">
    <source>
        <dbReference type="Proteomes" id="UP000051574"/>
    </source>
</evidence>
<accession>A0A0T6B5Y8</accession>
<dbReference type="Gene3D" id="2.10.22.10">
    <property type="entry name" value="Antistasin, domain 1"/>
    <property type="match status" value="4"/>
</dbReference>
<feature type="domain" description="WAP" evidence="9">
    <location>
        <begin position="610"/>
        <end position="657"/>
    </location>
</feature>
<dbReference type="SMART" id="SM00131">
    <property type="entry name" value="KU"/>
    <property type="match status" value="1"/>
</dbReference>
<feature type="non-terminal residue" evidence="10">
    <location>
        <position position="1"/>
    </location>
</feature>
<dbReference type="GO" id="GO:0004867">
    <property type="term" value="F:serine-type endopeptidase inhibitor activity"/>
    <property type="evidence" value="ECO:0007669"/>
    <property type="project" value="InterPro"/>
</dbReference>
<keyword evidence="3" id="KW-0677">Repeat</keyword>
<feature type="disulfide bond" evidence="5">
    <location>
        <begin position="949"/>
        <end position="956"/>
    </location>
</feature>
<dbReference type="SMART" id="SM00289">
    <property type="entry name" value="WR1"/>
    <property type="match status" value="4"/>
</dbReference>
<dbReference type="Pfam" id="PF00095">
    <property type="entry name" value="WAP"/>
    <property type="match status" value="2"/>
</dbReference>
<evidence type="ECO:0000256" key="1">
    <source>
        <dbReference type="ARBA" id="ARBA00004613"/>
    </source>
</evidence>